<dbReference type="EMBL" id="MTKT01003945">
    <property type="protein sequence ID" value="OWM73845.1"/>
    <property type="molecule type" value="Genomic_DNA"/>
</dbReference>
<proteinExistence type="predicted"/>
<reference evidence="2" key="1">
    <citation type="journal article" date="2017" name="Plant J.">
        <title>The pomegranate (Punica granatum L.) genome and the genomics of punicalagin biosynthesis.</title>
        <authorList>
            <person name="Qin G."/>
            <person name="Xu C."/>
            <person name="Ming R."/>
            <person name="Tang H."/>
            <person name="Guyot R."/>
            <person name="Kramer E.M."/>
            <person name="Hu Y."/>
            <person name="Yi X."/>
            <person name="Qi Y."/>
            <person name="Xu X."/>
            <person name="Gao Z."/>
            <person name="Pan H."/>
            <person name="Jian J."/>
            <person name="Tian Y."/>
            <person name="Yue Z."/>
            <person name="Xu Y."/>
        </authorList>
    </citation>
    <scope>NUCLEOTIDE SEQUENCE [LARGE SCALE GENOMIC DNA]</scope>
    <source>
        <strain evidence="2">cv. Dabenzi</strain>
    </source>
</reference>
<evidence type="ECO:0000313" key="2">
    <source>
        <dbReference type="Proteomes" id="UP000197138"/>
    </source>
</evidence>
<name>A0A218WM28_PUNGR</name>
<accession>A0A218WM28</accession>
<sequence length="110" mass="11885">MVVVVVVVVAVVVEQSWDPVEWSPLLLQLDAPFACKYCRKVALLWIDSALGTVTHLVLLKSENCGWFTLKDVPVFVCGDPVGPSCVDGLCQGTSKRPSKASLTKAKGRLT</sequence>
<dbReference type="AlphaFoldDB" id="A0A218WM28"/>
<comment type="caution">
    <text evidence="1">The sequence shown here is derived from an EMBL/GenBank/DDBJ whole genome shotgun (WGS) entry which is preliminary data.</text>
</comment>
<evidence type="ECO:0000313" key="1">
    <source>
        <dbReference type="EMBL" id="OWM73845.1"/>
    </source>
</evidence>
<gene>
    <name evidence="1" type="ORF">CDL15_Pgr018905</name>
</gene>
<protein>
    <submittedName>
        <fullName evidence="1">Uncharacterized protein</fullName>
    </submittedName>
</protein>
<dbReference type="Proteomes" id="UP000197138">
    <property type="component" value="Unassembled WGS sequence"/>
</dbReference>
<organism evidence="1 2">
    <name type="scientific">Punica granatum</name>
    <name type="common">Pomegranate</name>
    <dbReference type="NCBI Taxonomy" id="22663"/>
    <lineage>
        <taxon>Eukaryota</taxon>
        <taxon>Viridiplantae</taxon>
        <taxon>Streptophyta</taxon>
        <taxon>Embryophyta</taxon>
        <taxon>Tracheophyta</taxon>
        <taxon>Spermatophyta</taxon>
        <taxon>Magnoliopsida</taxon>
        <taxon>eudicotyledons</taxon>
        <taxon>Gunneridae</taxon>
        <taxon>Pentapetalae</taxon>
        <taxon>rosids</taxon>
        <taxon>malvids</taxon>
        <taxon>Myrtales</taxon>
        <taxon>Lythraceae</taxon>
        <taxon>Punica</taxon>
    </lineage>
</organism>